<proteinExistence type="predicted"/>
<dbReference type="Proteomes" id="UP000016424">
    <property type="component" value="Unassembled WGS sequence"/>
</dbReference>
<accession>U2Y664</accession>
<dbReference type="AlphaFoldDB" id="U2Y664"/>
<gene>
    <name evidence="1" type="ORF">GBL_3041</name>
</gene>
<evidence type="ECO:0000313" key="1">
    <source>
        <dbReference type="EMBL" id="GAD14824.1"/>
    </source>
</evidence>
<name>U2Y664_GEOKU</name>
<organism evidence="1 2">
    <name type="scientific">Geobacillus kaustophilus GBlys</name>
    <dbReference type="NCBI Taxonomy" id="1337888"/>
    <lineage>
        <taxon>Bacteria</taxon>
        <taxon>Bacillati</taxon>
        <taxon>Bacillota</taxon>
        <taxon>Bacilli</taxon>
        <taxon>Bacillales</taxon>
        <taxon>Anoxybacillaceae</taxon>
        <taxon>Geobacillus</taxon>
        <taxon>Geobacillus thermoleovorans group</taxon>
    </lineage>
</organism>
<dbReference type="EMBL" id="BASG01000041">
    <property type="protein sequence ID" value="GAD14824.1"/>
    <property type="molecule type" value="Genomic_DNA"/>
</dbReference>
<comment type="caution">
    <text evidence="1">The sequence shown here is derived from an EMBL/GenBank/DDBJ whole genome shotgun (WGS) entry which is preliminary data.</text>
</comment>
<sequence length="47" mass="5203">MHPAAPLETAGDGVFRLEAECWAPEVFADGKRTVSSGLKVERPNYLW</sequence>
<protein>
    <submittedName>
        <fullName evidence="1">Uncharacterized protein</fullName>
    </submittedName>
</protein>
<reference evidence="2" key="1">
    <citation type="journal article" date="2013" name="Genome">
        <title>Draft Genome Sequence of Geobacillus kaustophilus GBlys, a Lysogenic Strain with Bacteriophage phiOH2.</title>
        <authorList>
            <person name="Doi K."/>
            <person name="Mori K."/>
            <person name="Martono H."/>
            <person name="Nagayoshi Y."/>
            <person name="Fujino Y."/>
            <person name="Tashiro K."/>
            <person name="Kuhara S."/>
            <person name="Ohshima T."/>
        </authorList>
    </citation>
    <scope>NUCLEOTIDE SEQUENCE [LARGE SCALE GENOMIC DNA]</scope>
    <source>
        <strain evidence="2">GBlys</strain>
    </source>
</reference>
<evidence type="ECO:0000313" key="2">
    <source>
        <dbReference type="Proteomes" id="UP000016424"/>
    </source>
</evidence>